<dbReference type="EMBL" id="JACHMB010000001">
    <property type="protein sequence ID" value="MBB5783567.1"/>
    <property type="molecule type" value="Genomic_DNA"/>
</dbReference>
<comment type="caution">
    <text evidence="4">The sequence shown here is derived from an EMBL/GenBank/DDBJ whole genome shotgun (WGS) entry which is preliminary data.</text>
</comment>
<feature type="domain" description="HTH tetR-type" evidence="3">
    <location>
        <begin position="15"/>
        <end position="73"/>
    </location>
</feature>
<dbReference type="RefSeq" id="WP_185076542.1">
    <property type="nucleotide sequence ID" value="NZ_JACHMB010000001.1"/>
</dbReference>
<dbReference type="InterPro" id="IPR009057">
    <property type="entry name" value="Homeodomain-like_sf"/>
</dbReference>
<dbReference type="AlphaFoldDB" id="A0A7W9LH41"/>
<dbReference type="GO" id="GO:0003700">
    <property type="term" value="F:DNA-binding transcription factor activity"/>
    <property type="evidence" value="ECO:0007669"/>
    <property type="project" value="TreeGrafter"/>
</dbReference>
<organism evidence="4 5">
    <name type="scientific">Nonomuraea jabiensis</name>
    <dbReference type="NCBI Taxonomy" id="882448"/>
    <lineage>
        <taxon>Bacteria</taxon>
        <taxon>Bacillati</taxon>
        <taxon>Actinomycetota</taxon>
        <taxon>Actinomycetes</taxon>
        <taxon>Streptosporangiales</taxon>
        <taxon>Streptosporangiaceae</taxon>
        <taxon>Nonomuraea</taxon>
    </lineage>
</organism>
<dbReference type="Proteomes" id="UP000579153">
    <property type="component" value="Unassembled WGS sequence"/>
</dbReference>
<evidence type="ECO:0000256" key="1">
    <source>
        <dbReference type="ARBA" id="ARBA00023125"/>
    </source>
</evidence>
<dbReference type="Gene3D" id="1.10.357.10">
    <property type="entry name" value="Tetracycline Repressor, domain 2"/>
    <property type="match status" value="1"/>
</dbReference>
<dbReference type="Pfam" id="PF00440">
    <property type="entry name" value="TetR_N"/>
    <property type="match status" value="1"/>
</dbReference>
<accession>A0A7W9LH41</accession>
<keyword evidence="1 2" id="KW-0238">DNA-binding</keyword>
<dbReference type="PROSITE" id="PS50977">
    <property type="entry name" value="HTH_TETR_2"/>
    <property type="match status" value="1"/>
</dbReference>
<dbReference type="SUPFAM" id="SSF46689">
    <property type="entry name" value="Homeodomain-like"/>
    <property type="match status" value="1"/>
</dbReference>
<gene>
    <name evidence="4" type="ORF">HD596_010323</name>
</gene>
<dbReference type="GO" id="GO:0000976">
    <property type="term" value="F:transcription cis-regulatory region binding"/>
    <property type="evidence" value="ECO:0007669"/>
    <property type="project" value="TreeGrafter"/>
</dbReference>
<keyword evidence="5" id="KW-1185">Reference proteome</keyword>
<sequence>MTRDATAQPRRSHARANRARILAVARQELSANPEATIEEIARAAGVVRRTLYAHFPGRTALLEAIADEGAEALRGALAAAAVPADSPEQALARHTLELWRVGDRYRTLLALGRQCFGDAWFADLTDPARRDAVAIVRRGQADGVFHDHLPAEVLASALGALMLSLLESVNAGLWEDSGPGAATAILIGAGVAPERAAGVAAGLAR</sequence>
<dbReference type="SUPFAM" id="SSF48498">
    <property type="entry name" value="Tetracyclin repressor-like, C-terminal domain"/>
    <property type="match status" value="1"/>
</dbReference>
<dbReference type="PANTHER" id="PTHR30055">
    <property type="entry name" value="HTH-TYPE TRANSCRIPTIONAL REGULATOR RUTR"/>
    <property type="match status" value="1"/>
</dbReference>
<dbReference type="InterPro" id="IPR001647">
    <property type="entry name" value="HTH_TetR"/>
</dbReference>
<dbReference type="InterPro" id="IPR050109">
    <property type="entry name" value="HTH-type_TetR-like_transc_reg"/>
</dbReference>
<feature type="DNA-binding region" description="H-T-H motif" evidence="2">
    <location>
        <begin position="36"/>
        <end position="55"/>
    </location>
</feature>
<proteinExistence type="predicted"/>
<dbReference type="InterPro" id="IPR036271">
    <property type="entry name" value="Tet_transcr_reg_TetR-rel_C_sf"/>
</dbReference>
<dbReference type="PANTHER" id="PTHR30055:SF209">
    <property type="entry name" value="POSSIBLE TRANSCRIPTIONAL REGULATORY PROTEIN (PROBABLY TETR-FAMILY)"/>
    <property type="match status" value="1"/>
</dbReference>
<evidence type="ECO:0000313" key="5">
    <source>
        <dbReference type="Proteomes" id="UP000579153"/>
    </source>
</evidence>
<reference evidence="4 5" key="1">
    <citation type="submission" date="2020-08" db="EMBL/GenBank/DDBJ databases">
        <title>Sequencing the genomes of 1000 actinobacteria strains.</title>
        <authorList>
            <person name="Klenk H.-P."/>
        </authorList>
    </citation>
    <scope>NUCLEOTIDE SEQUENCE [LARGE SCALE GENOMIC DNA]</scope>
    <source>
        <strain evidence="4 5">DSM 45507</strain>
    </source>
</reference>
<name>A0A7W9LH41_9ACTN</name>
<protein>
    <submittedName>
        <fullName evidence="4">AcrR family transcriptional regulator</fullName>
    </submittedName>
</protein>
<evidence type="ECO:0000259" key="3">
    <source>
        <dbReference type="PROSITE" id="PS50977"/>
    </source>
</evidence>
<evidence type="ECO:0000256" key="2">
    <source>
        <dbReference type="PROSITE-ProRule" id="PRU00335"/>
    </source>
</evidence>
<evidence type="ECO:0000313" key="4">
    <source>
        <dbReference type="EMBL" id="MBB5783567.1"/>
    </source>
</evidence>